<feature type="domain" description="Phosphomannose isomerase type I catalytic" evidence="7">
    <location>
        <begin position="5"/>
        <end position="110"/>
    </location>
</feature>
<feature type="binding site" evidence="5">
    <location>
        <position position="101"/>
    </location>
    <ligand>
        <name>Zn(2+)</name>
        <dbReference type="ChEBI" id="CHEBI:29105"/>
    </ligand>
</feature>
<dbReference type="Pfam" id="PF21621">
    <property type="entry name" value="MPI_cupin_dom"/>
    <property type="match status" value="1"/>
</dbReference>
<keyword evidence="9" id="KW-0413">Isomerase</keyword>
<evidence type="ECO:0000256" key="3">
    <source>
        <dbReference type="ARBA" id="ARBA00029741"/>
    </source>
</evidence>
<dbReference type="GO" id="GO:0005975">
    <property type="term" value="P:carbohydrate metabolic process"/>
    <property type="evidence" value="ECO:0007669"/>
    <property type="project" value="InterPro"/>
</dbReference>
<reference evidence="9 10" key="1">
    <citation type="submission" date="2019-03" db="EMBL/GenBank/DDBJ databases">
        <title>Subsurface microbial communities from deep shales in Ohio and West Virginia, USA.</title>
        <authorList>
            <person name="Wrighton K."/>
        </authorList>
    </citation>
    <scope>NUCLEOTIDE SEQUENCE [LARGE SCALE GENOMIC DNA]</scope>
    <source>
        <strain evidence="9 10">MSL 6dP</strain>
    </source>
</reference>
<feature type="active site" evidence="6">
    <location>
        <position position="197"/>
    </location>
</feature>
<evidence type="ECO:0000313" key="10">
    <source>
        <dbReference type="Proteomes" id="UP000295832"/>
    </source>
</evidence>
<evidence type="ECO:0000256" key="5">
    <source>
        <dbReference type="PIRSR" id="PIRSR036894-1"/>
    </source>
</evidence>
<evidence type="ECO:0000256" key="6">
    <source>
        <dbReference type="PIRSR" id="PIRSR036894-2"/>
    </source>
</evidence>
<dbReference type="AlphaFoldDB" id="A0A4R8GZN1"/>
<evidence type="ECO:0000256" key="1">
    <source>
        <dbReference type="ARBA" id="ARBA00022723"/>
    </source>
</evidence>
<organism evidence="9 10">
    <name type="scientific">Orenia marismortui</name>
    <dbReference type="NCBI Taxonomy" id="46469"/>
    <lineage>
        <taxon>Bacteria</taxon>
        <taxon>Bacillati</taxon>
        <taxon>Bacillota</taxon>
        <taxon>Clostridia</taxon>
        <taxon>Halanaerobiales</taxon>
        <taxon>Halobacteroidaceae</taxon>
        <taxon>Orenia</taxon>
    </lineage>
</organism>
<proteinExistence type="predicted"/>
<dbReference type="Proteomes" id="UP000295832">
    <property type="component" value="Unassembled WGS sequence"/>
</dbReference>
<sequence>MYPLKFAPLYKEKIWGGRRLETKLNKELLEGKIGESWEIAAHEKGSSKIINGRLAGKTLIEAIQEEKEKILGNTAKKEYYNKFPLLIKILDANDKLSVQVHPDDNYANKHENGELGKTEMWYIIDAQEDAQLVYGVKADIDKEEFANSIKDGRLDENLIKIKVERGDVIFIPSGTVHTIEGGILLAEIQQNSDTTYRVYDWNRVGKDGNERDLHIDKALDVISFGEEAKKKVQGLEIKKEGYIRKILVACPYFITETLDIEEVYADKTNGSRFYILMALEGAAKISYESGSINLSTGETTLLPATLGRYKIEGNCKLIRSYIQKPIKLKEELEAAGYSLDDIAKIEGL</sequence>
<dbReference type="CDD" id="cd07010">
    <property type="entry name" value="cupin_PMI_type_I_N_bac"/>
    <property type="match status" value="1"/>
</dbReference>
<keyword evidence="10" id="KW-1185">Reference proteome</keyword>
<dbReference type="InterPro" id="IPR014628">
    <property type="entry name" value="Man6P_isomerase_Firm_short"/>
</dbReference>
<dbReference type="PANTHER" id="PTHR42742">
    <property type="entry name" value="TRANSCRIPTIONAL REPRESSOR MPRA"/>
    <property type="match status" value="1"/>
</dbReference>
<protein>
    <recommendedName>
        <fullName evidence="3">Phosphohexomutase</fullName>
    </recommendedName>
    <alternativeName>
        <fullName evidence="4">Phosphomannose isomerase</fullName>
    </alternativeName>
</protein>
<dbReference type="InterPro" id="IPR046457">
    <property type="entry name" value="PMI_typeI_cat"/>
</dbReference>
<dbReference type="Pfam" id="PF20511">
    <property type="entry name" value="PMI_typeI_cat"/>
    <property type="match status" value="1"/>
</dbReference>
<dbReference type="STRING" id="926561.GCA_000379025_01334"/>
<dbReference type="SUPFAM" id="SSF51182">
    <property type="entry name" value="RmlC-like cupins"/>
    <property type="match status" value="1"/>
</dbReference>
<dbReference type="InterPro" id="IPR011051">
    <property type="entry name" value="RmlC_Cupin_sf"/>
</dbReference>
<dbReference type="GO" id="GO:0004476">
    <property type="term" value="F:mannose-6-phosphate isomerase activity"/>
    <property type="evidence" value="ECO:0007669"/>
    <property type="project" value="InterPro"/>
</dbReference>
<feature type="domain" description="Mannose-6-phosphate isomerase cupin" evidence="8">
    <location>
        <begin position="247"/>
        <end position="322"/>
    </location>
</feature>
<keyword evidence="1 5" id="KW-0479">Metal-binding</keyword>
<comment type="cofactor">
    <cofactor evidence="5">
        <name>Zn(2+)</name>
        <dbReference type="ChEBI" id="CHEBI:29105"/>
    </cofactor>
    <text evidence="5">Binds 1 zinc ion per subunit.</text>
</comment>
<dbReference type="PIRSF" id="PIRSF036894">
    <property type="entry name" value="PMI_Firm_short"/>
    <property type="match status" value="1"/>
</dbReference>
<accession>A0A4R8GZN1</accession>
<name>A0A4R8GZN1_9FIRM</name>
<evidence type="ECO:0000256" key="2">
    <source>
        <dbReference type="ARBA" id="ARBA00022833"/>
    </source>
</evidence>
<evidence type="ECO:0000259" key="8">
    <source>
        <dbReference type="Pfam" id="PF21621"/>
    </source>
</evidence>
<comment type="caution">
    <text evidence="9">The sequence shown here is derived from an EMBL/GenBank/DDBJ whole genome shotgun (WGS) entry which is preliminary data.</text>
</comment>
<feature type="binding site" evidence="5">
    <location>
        <position position="177"/>
    </location>
    <ligand>
        <name>Zn(2+)</name>
        <dbReference type="ChEBI" id="CHEBI:29105"/>
    </ligand>
</feature>
<feature type="binding site" evidence="5">
    <location>
        <position position="119"/>
    </location>
    <ligand>
        <name>Zn(2+)</name>
        <dbReference type="ChEBI" id="CHEBI:29105"/>
    </ligand>
</feature>
<dbReference type="GO" id="GO:0008270">
    <property type="term" value="F:zinc ion binding"/>
    <property type="evidence" value="ECO:0007669"/>
    <property type="project" value="InterPro"/>
</dbReference>
<gene>
    <name evidence="9" type="ORF">C7959_10717</name>
</gene>
<evidence type="ECO:0000313" key="9">
    <source>
        <dbReference type="EMBL" id="TDX52310.1"/>
    </source>
</evidence>
<dbReference type="Gene3D" id="2.60.120.10">
    <property type="entry name" value="Jelly Rolls"/>
    <property type="match status" value="2"/>
</dbReference>
<evidence type="ECO:0000256" key="4">
    <source>
        <dbReference type="ARBA" id="ARBA00030762"/>
    </source>
</evidence>
<dbReference type="RefSeq" id="WP_134115760.1">
    <property type="nucleotide sequence ID" value="NZ_SOEG01000007.1"/>
</dbReference>
<dbReference type="InterPro" id="IPR051804">
    <property type="entry name" value="Carb_Metab_Reg_Kinase/Isom"/>
</dbReference>
<dbReference type="PANTHER" id="PTHR42742:SF3">
    <property type="entry name" value="FRUCTOKINASE"/>
    <property type="match status" value="1"/>
</dbReference>
<dbReference type="InterPro" id="IPR014710">
    <property type="entry name" value="RmlC-like_jellyroll"/>
</dbReference>
<dbReference type="InterPro" id="IPR049071">
    <property type="entry name" value="MPI_cupin_dom"/>
</dbReference>
<keyword evidence="2 5" id="KW-0862">Zinc</keyword>
<dbReference type="EMBL" id="SOEG01000007">
    <property type="protein sequence ID" value="TDX52310.1"/>
    <property type="molecule type" value="Genomic_DNA"/>
</dbReference>
<evidence type="ECO:0000259" key="7">
    <source>
        <dbReference type="Pfam" id="PF20511"/>
    </source>
</evidence>